<evidence type="ECO:0000256" key="4">
    <source>
        <dbReference type="ARBA" id="ARBA00022679"/>
    </source>
</evidence>
<dbReference type="GO" id="GO:0008360">
    <property type="term" value="P:regulation of cell shape"/>
    <property type="evidence" value="ECO:0007669"/>
    <property type="project" value="UniProtKB-UniRule"/>
</dbReference>
<keyword evidence="6 9" id="KW-0133">Cell shape</keyword>
<dbReference type="InterPro" id="IPR005490">
    <property type="entry name" value="LD_TPept_cat_dom"/>
</dbReference>
<dbReference type="GO" id="GO:0005576">
    <property type="term" value="C:extracellular region"/>
    <property type="evidence" value="ECO:0007669"/>
    <property type="project" value="TreeGrafter"/>
</dbReference>
<sequence length="237" mass="26254">MSAYISRRSFLTALGATAATSLAGCAQLSKNIPIIDVDNFGRPVGTPKANVDSYNGNYTSMYAAVQDEGYSLPAIPIQKMDKKYLRQVVNDPTGERPGTIVVDTANRFLYLVMENGQALRYGVGIGKDGFAWSGRAIIQWKRKWPKWTPPDEMIARQPHLEKYSARNGGMGPGLNNPLGARALYIFKDGKDTLYRLHGNPEWWSIGKAVSSGCVRLLNQDIIDLYDRVPNKTPILVM</sequence>
<keyword evidence="7 9" id="KW-0573">Peptidoglycan synthesis</keyword>
<evidence type="ECO:0000313" key="12">
    <source>
        <dbReference type="EMBL" id="MBB6260346.1"/>
    </source>
</evidence>
<dbReference type="InterPro" id="IPR038063">
    <property type="entry name" value="Transpep_catalytic_dom"/>
</dbReference>
<dbReference type="InterPro" id="IPR006311">
    <property type="entry name" value="TAT_signal"/>
</dbReference>
<feature type="chain" id="PRO_5032482582" evidence="10">
    <location>
        <begin position="19"/>
        <end position="237"/>
    </location>
</feature>
<dbReference type="AlphaFoldDB" id="A0A841LSV0"/>
<comment type="similarity">
    <text evidence="2">Belongs to the YkuD family.</text>
</comment>
<evidence type="ECO:0000256" key="2">
    <source>
        <dbReference type="ARBA" id="ARBA00005992"/>
    </source>
</evidence>
<evidence type="ECO:0000256" key="1">
    <source>
        <dbReference type="ARBA" id="ARBA00004752"/>
    </source>
</evidence>
<reference evidence="12 13" key="1">
    <citation type="submission" date="2020-08" db="EMBL/GenBank/DDBJ databases">
        <title>Genomic Encyclopedia of Type Strains, Phase IV (KMG-IV): sequencing the most valuable type-strain genomes for metagenomic binning, comparative biology and taxonomic classification.</title>
        <authorList>
            <person name="Goeker M."/>
        </authorList>
    </citation>
    <scope>NUCLEOTIDE SEQUENCE [LARGE SCALE GENOMIC DNA]</scope>
    <source>
        <strain evidence="12 13">DSM 22336</strain>
    </source>
</reference>
<feature type="active site" description="Nucleophile" evidence="9">
    <location>
        <position position="213"/>
    </location>
</feature>
<comment type="pathway">
    <text evidence="1 9">Cell wall biogenesis; peptidoglycan biosynthesis.</text>
</comment>
<dbReference type="GO" id="GO:0071972">
    <property type="term" value="F:peptidoglycan L,D-transpeptidase activity"/>
    <property type="evidence" value="ECO:0007669"/>
    <property type="project" value="TreeGrafter"/>
</dbReference>
<keyword evidence="12" id="KW-0449">Lipoprotein</keyword>
<keyword evidence="5" id="KW-0378">Hydrolase</keyword>
<keyword evidence="4" id="KW-0808">Transferase</keyword>
<feature type="signal peptide" evidence="10">
    <location>
        <begin position="1"/>
        <end position="18"/>
    </location>
</feature>
<keyword evidence="8 9" id="KW-0961">Cell wall biogenesis/degradation</keyword>
<feature type="domain" description="L,D-TPase catalytic" evidence="11">
    <location>
        <begin position="98"/>
        <end position="237"/>
    </location>
</feature>
<dbReference type="PROSITE" id="PS52029">
    <property type="entry name" value="LD_TPASE"/>
    <property type="match status" value="1"/>
</dbReference>
<organism evidence="12 13">
    <name type="scientific">Paenochrobactrum gallinarii</name>
    <dbReference type="NCBI Taxonomy" id="643673"/>
    <lineage>
        <taxon>Bacteria</taxon>
        <taxon>Pseudomonadati</taxon>
        <taxon>Pseudomonadota</taxon>
        <taxon>Alphaproteobacteria</taxon>
        <taxon>Hyphomicrobiales</taxon>
        <taxon>Brucellaceae</taxon>
        <taxon>Paenochrobactrum</taxon>
    </lineage>
</organism>
<proteinExistence type="inferred from homology"/>
<accession>A0A841LSV0</accession>
<dbReference type="FunFam" id="2.40.440.10:FF:000002">
    <property type="entry name" value="L,D-transpeptidase ErfK/SrfK"/>
    <property type="match status" value="1"/>
</dbReference>
<evidence type="ECO:0000259" key="11">
    <source>
        <dbReference type="PROSITE" id="PS52029"/>
    </source>
</evidence>
<dbReference type="InterPro" id="IPR050979">
    <property type="entry name" value="LD-transpeptidase"/>
</dbReference>
<feature type="active site" description="Proton donor/acceptor" evidence="9">
    <location>
        <position position="197"/>
    </location>
</feature>
<dbReference type="EMBL" id="JACIIU010000002">
    <property type="protein sequence ID" value="MBB6260346.1"/>
    <property type="molecule type" value="Genomic_DNA"/>
</dbReference>
<evidence type="ECO:0000256" key="9">
    <source>
        <dbReference type="PROSITE-ProRule" id="PRU01373"/>
    </source>
</evidence>
<dbReference type="Pfam" id="PF03734">
    <property type="entry name" value="YkuD"/>
    <property type="match status" value="1"/>
</dbReference>
<dbReference type="CDD" id="cd16913">
    <property type="entry name" value="YkuD_like"/>
    <property type="match status" value="1"/>
</dbReference>
<evidence type="ECO:0000256" key="10">
    <source>
        <dbReference type="SAM" id="SignalP"/>
    </source>
</evidence>
<keyword evidence="10" id="KW-0732">Signal</keyword>
<keyword evidence="13" id="KW-1185">Reference proteome</keyword>
<dbReference type="Proteomes" id="UP000555393">
    <property type="component" value="Unassembled WGS sequence"/>
</dbReference>
<dbReference type="PANTHER" id="PTHR30582:SF24">
    <property type="entry name" value="L,D-TRANSPEPTIDASE ERFK_SRFK-RELATED"/>
    <property type="match status" value="1"/>
</dbReference>
<dbReference type="PROSITE" id="PS51257">
    <property type="entry name" value="PROKAR_LIPOPROTEIN"/>
    <property type="match status" value="1"/>
</dbReference>
<dbReference type="PROSITE" id="PS51318">
    <property type="entry name" value="TAT"/>
    <property type="match status" value="1"/>
</dbReference>
<evidence type="ECO:0000256" key="7">
    <source>
        <dbReference type="ARBA" id="ARBA00022984"/>
    </source>
</evidence>
<comment type="caution">
    <text evidence="12">The sequence shown here is derived from an EMBL/GenBank/DDBJ whole genome shotgun (WGS) entry which is preliminary data.</text>
</comment>
<dbReference type="Gene3D" id="2.40.440.10">
    <property type="entry name" value="L,D-transpeptidase catalytic domain-like"/>
    <property type="match status" value="1"/>
</dbReference>
<evidence type="ECO:0000256" key="8">
    <source>
        <dbReference type="ARBA" id="ARBA00023316"/>
    </source>
</evidence>
<dbReference type="GO" id="GO:0071555">
    <property type="term" value="P:cell wall organization"/>
    <property type="evidence" value="ECO:0007669"/>
    <property type="project" value="UniProtKB-UniRule"/>
</dbReference>
<dbReference type="UniPathway" id="UPA00219"/>
<evidence type="ECO:0000256" key="5">
    <source>
        <dbReference type="ARBA" id="ARBA00022801"/>
    </source>
</evidence>
<dbReference type="SUPFAM" id="SSF141523">
    <property type="entry name" value="L,D-transpeptidase catalytic domain-like"/>
    <property type="match status" value="1"/>
</dbReference>
<name>A0A841LSV0_9HYPH</name>
<protein>
    <submittedName>
        <fullName evidence="12">Lipoprotein-anchoring transpeptidase ErfK/SrfK</fullName>
    </submittedName>
</protein>
<dbReference type="GO" id="GO:0018104">
    <property type="term" value="P:peptidoglycan-protein cross-linking"/>
    <property type="evidence" value="ECO:0007669"/>
    <property type="project" value="TreeGrafter"/>
</dbReference>
<keyword evidence="3" id="KW-0328">Glycosyltransferase</keyword>
<evidence type="ECO:0000256" key="3">
    <source>
        <dbReference type="ARBA" id="ARBA00022676"/>
    </source>
</evidence>
<dbReference type="GO" id="GO:0016757">
    <property type="term" value="F:glycosyltransferase activity"/>
    <property type="evidence" value="ECO:0007669"/>
    <property type="project" value="UniProtKB-KW"/>
</dbReference>
<gene>
    <name evidence="12" type="ORF">FHS77_000870</name>
</gene>
<evidence type="ECO:0000313" key="13">
    <source>
        <dbReference type="Proteomes" id="UP000555393"/>
    </source>
</evidence>
<dbReference type="RefSeq" id="WP_184220464.1">
    <property type="nucleotide sequence ID" value="NZ_JACIIU010000002.1"/>
</dbReference>
<evidence type="ECO:0000256" key="6">
    <source>
        <dbReference type="ARBA" id="ARBA00022960"/>
    </source>
</evidence>
<dbReference type="PANTHER" id="PTHR30582">
    <property type="entry name" value="L,D-TRANSPEPTIDASE"/>
    <property type="match status" value="1"/>
</dbReference>